<dbReference type="GO" id="GO:0003682">
    <property type="term" value="F:chromatin binding"/>
    <property type="evidence" value="ECO:0007669"/>
    <property type="project" value="TreeGrafter"/>
</dbReference>
<dbReference type="eggNOG" id="KOG0029">
    <property type="taxonomic scope" value="Eukaryota"/>
</dbReference>
<dbReference type="GO" id="GO:0050660">
    <property type="term" value="F:flavin adenine dinucleotide binding"/>
    <property type="evidence" value="ECO:0007669"/>
    <property type="project" value="TreeGrafter"/>
</dbReference>
<dbReference type="EMBL" id="ANFO01000991">
    <property type="protein sequence ID" value="KGQ04962.1"/>
    <property type="molecule type" value="Genomic_DNA"/>
</dbReference>
<dbReference type="Pfam" id="PF01593">
    <property type="entry name" value="Amino_oxidase"/>
    <property type="match status" value="1"/>
</dbReference>
<dbReference type="GO" id="GO:0006338">
    <property type="term" value="P:chromatin remodeling"/>
    <property type="evidence" value="ECO:0007669"/>
    <property type="project" value="TreeGrafter"/>
</dbReference>
<dbReference type="Gene3D" id="3.90.660.10">
    <property type="match status" value="1"/>
</dbReference>
<dbReference type="Proteomes" id="UP000030106">
    <property type="component" value="Unassembled WGS sequence"/>
</dbReference>
<evidence type="ECO:0000313" key="4">
    <source>
        <dbReference type="Proteomes" id="UP000030106"/>
    </source>
</evidence>
<dbReference type="SUPFAM" id="SSF51735">
    <property type="entry name" value="NAD(P)-binding Rossmann-fold domains"/>
    <property type="match status" value="1"/>
</dbReference>
<dbReference type="STRING" id="1245745.A0A0A2VF47"/>
<dbReference type="SUPFAM" id="SSF54373">
    <property type="entry name" value="FAD-linked reductases, C-terminal domain"/>
    <property type="match status" value="1"/>
</dbReference>
<comment type="pathway">
    <text evidence="1">Secondary metabolite biosynthesis.</text>
</comment>
<dbReference type="InterPro" id="IPR011032">
    <property type="entry name" value="GroES-like_sf"/>
</dbReference>
<evidence type="ECO:0000256" key="1">
    <source>
        <dbReference type="ARBA" id="ARBA00005179"/>
    </source>
</evidence>
<sequence length="781" mass="85819">MASQPKAHVAIIGAGLSGLRCADVLLQNDFQVTIFEGRDRLGGRVHQTKLSNDHWVDMGPNWIHGATDNVIRDLALETGTGIDDLDEKSCAFDETGVRLEAAESTKYETIMWETIKKAFAYSATSEAGIDPQKSLMDFFQEKIPSRIPDDEPNAEAQRKTIYQICETWGAFIGSPITKQSLKFFWLEECIDSENLFCAGTYRKVLERVAKPAVDKADISFNTIMDMITYKMNAKDKMRVYLRSGNSCEFDEVVVTTPLGWLKKNKTRAFDPPLPRSLSTAIDAISYGCLEKVYISFPEAFWRPKNGQQEIVKGFIQWMSPTYHPELNANRWSQEAVELSSLSADDAHPTLLFYTYGEQSQWFTSELAKRPDKKDKTAFIISYFEPYYSRLPNYTADAAACQPVDCIATDWLNDELAGNGSYGNFQIGLEKADEHIRTMREGLPDQGLWFAGEHTAPYVALGTTTGAYLSVQVLGEKSSPQLSLSSTFPIPSATGDEVLIRVSAAAITADEVSWPEVYESNRIPGHDIAGTIVSLGADYKGSAKPGDEVFAMIKAAAKAGGQADYVPVSGSEIAPKPRCLSMAEAAALPIPVLTAWEALQEHATIQKGDRILVTGASGAVGTMLVQIASKLLGAEVIALASRKSHAQLQSRGASHCVDYNAPDWESSFGSVDAVFDTVGSQVYQKSWRSLRQGGTMVTVADPPPSWAFNHGKPEELRENPEAKYIYFVVTANGKNLEKMAALLDSGVLKPLAVVEFEAEKALQAWEYAAKRGRDGKAVIRFS</sequence>
<dbReference type="SUPFAM" id="SSF51905">
    <property type="entry name" value="FAD/NAD(P)-binding domain"/>
    <property type="match status" value="1"/>
</dbReference>
<dbReference type="Pfam" id="PF08240">
    <property type="entry name" value="ADH_N"/>
    <property type="match status" value="1"/>
</dbReference>
<accession>A0A0A2VF47</accession>
<evidence type="ECO:0000259" key="2">
    <source>
        <dbReference type="SMART" id="SM00829"/>
    </source>
</evidence>
<proteinExistence type="predicted"/>
<dbReference type="GO" id="GO:0016491">
    <property type="term" value="F:oxidoreductase activity"/>
    <property type="evidence" value="ECO:0007669"/>
    <property type="project" value="InterPro"/>
</dbReference>
<dbReference type="HOGENOM" id="CLU_358614_0_0_1"/>
<protein>
    <submittedName>
        <fullName evidence="3">Quinone oxidoreductase-like protein</fullName>
    </submittedName>
</protein>
<dbReference type="InterPro" id="IPR020843">
    <property type="entry name" value="ER"/>
</dbReference>
<dbReference type="InterPro" id="IPR002937">
    <property type="entry name" value="Amino_oxidase"/>
</dbReference>
<organism evidence="3 4">
    <name type="scientific">Beauveria bassiana D1-5</name>
    <dbReference type="NCBI Taxonomy" id="1245745"/>
    <lineage>
        <taxon>Eukaryota</taxon>
        <taxon>Fungi</taxon>
        <taxon>Dikarya</taxon>
        <taxon>Ascomycota</taxon>
        <taxon>Pezizomycotina</taxon>
        <taxon>Sordariomycetes</taxon>
        <taxon>Hypocreomycetidae</taxon>
        <taxon>Hypocreales</taxon>
        <taxon>Cordycipitaceae</taxon>
        <taxon>Beauveria</taxon>
    </lineage>
</organism>
<dbReference type="Gene3D" id="3.50.50.60">
    <property type="entry name" value="FAD/NAD(P)-binding domain"/>
    <property type="match status" value="1"/>
</dbReference>
<dbReference type="SMART" id="SM00829">
    <property type="entry name" value="PKS_ER"/>
    <property type="match status" value="1"/>
</dbReference>
<name>A0A0A2VF47_BEABA</name>
<dbReference type="Gene3D" id="3.90.180.10">
    <property type="entry name" value="Medium-chain alcohol dehydrogenases, catalytic domain"/>
    <property type="match status" value="1"/>
</dbReference>
<dbReference type="InterPro" id="IPR013154">
    <property type="entry name" value="ADH-like_N"/>
</dbReference>
<dbReference type="Pfam" id="PF13602">
    <property type="entry name" value="ADH_zinc_N_2"/>
    <property type="match status" value="1"/>
</dbReference>
<dbReference type="PANTHER" id="PTHR10742">
    <property type="entry name" value="FLAVIN MONOAMINE OXIDASE"/>
    <property type="match status" value="1"/>
</dbReference>
<dbReference type="PRINTS" id="PR00419">
    <property type="entry name" value="ADXRDTASE"/>
</dbReference>
<feature type="domain" description="Enoyl reductase (ER)" evidence="2">
    <location>
        <begin position="474"/>
        <end position="778"/>
    </location>
</feature>
<dbReference type="InterPro" id="IPR036188">
    <property type="entry name" value="FAD/NAD-bd_sf"/>
</dbReference>
<comment type="caution">
    <text evidence="3">The sequence shown here is derived from an EMBL/GenBank/DDBJ whole genome shotgun (WGS) entry which is preliminary data.</text>
</comment>
<dbReference type="CDD" id="cd05289">
    <property type="entry name" value="MDR_like_2"/>
    <property type="match status" value="1"/>
</dbReference>
<dbReference type="InterPro" id="IPR036291">
    <property type="entry name" value="NAD(P)-bd_dom_sf"/>
</dbReference>
<dbReference type="OrthoDB" id="5046242at2759"/>
<reference evidence="3 4" key="1">
    <citation type="submission" date="2012-10" db="EMBL/GenBank/DDBJ databases">
        <title>Genome sequencing and analysis of entomopathogenic fungi Beauveria bassiana D1-5.</title>
        <authorList>
            <person name="Li Q."/>
            <person name="Wang L."/>
            <person name="Zhang Z."/>
            <person name="Wang Q."/>
            <person name="Ren J."/>
            <person name="Wang M."/>
            <person name="Xu W."/>
            <person name="Wang J."/>
            <person name="Lu Y."/>
            <person name="Du Q."/>
            <person name="Sun Z."/>
        </authorList>
    </citation>
    <scope>NUCLEOTIDE SEQUENCE [LARGE SCALE GENOMIC DNA]</scope>
    <source>
        <strain evidence="3 4">D1-5</strain>
    </source>
</reference>
<gene>
    <name evidence="3" type="ORF">BBAD15_g9794</name>
</gene>
<dbReference type="Gene3D" id="3.40.50.720">
    <property type="entry name" value="NAD(P)-binding Rossmann-like Domain"/>
    <property type="match status" value="1"/>
</dbReference>
<dbReference type="SUPFAM" id="SSF50129">
    <property type="entry name" value="GroES-like"/>
    <property type="match status" value="1"/>
</dbReference>
<dbReference type="AlphaFoldDB" id="A0A0A2VF47"/>
<dbReference type="PANTHER" id="PTHR10742:SF414">
    <property type="entry name" value="CONTAINING AMINE OXIDASE, PUTATIVE (AFU_ORTHOLOGUE AFUA_3G12150)-RELATED"/>
    <property type="match status" value="1"/>
</dbReference>
<evidence type="ECO:0000313" key="3">
    <source>
        <dbReference type="EMBL" id="KGQ04962.1"/>
    </source>
</evidence>
<dbReference type="InterPro" id="IPR050281">
    <property type="entry name" value="Flavin_monoamine_oxidase"/>
</dbReference>